<keyword evidence="6" id="KW-0808">Transferase</keyword>
<evidence type="ECO:0000256" key="5">
    <source>
        <dbReference type="ARBA" id="ARBA00022553"/>
    </source>
</evidence>
<dbReference type="CDD" id="cd17546">
    <property type="entry name" value="REC_hyHK_CKI1_RcsC-like"/>
    <property type="match status" value="1"/>
</dbReference>
<dbReference type="EMBL" id="WNKU01000004">
    <property type="protein sequence ID" value="MTV48420.1"/>
    <property type="molecule type" value="Genomic_DNA"/>
</dbReference>
<dbReference type="SUPFAM" id="SSF55874">
    <property type="entry name" value="ATPase domain of HSP90 chaperone/DNA topoisomerase II/histidine kinase"/>
    <property type="match status" value="1"/>
</dbReference>
<dbReference type="CDD" id="cd00082">
    <property type="entry name" value="HisKA"/>
    <property type="match status" value="1"/>
</dbReference>
<dbReference type="SMART" id="SM00448">
    <property type="entry name" value="REC"/>
    <property type="match status" value="1"/>
</dbReference>
<reference evidence="18 19" key="1">
    <citation type="submission" date="2019-11" db="EMBL/GenBank/DDBJ databases">
        <title>Whole-genome sequence of a the green, strictly anaerobic photosynthetic bacterium Heliobacillus mobilis DSM 6151.</title>
        <authorList>
            <person name="Kyndt J.A."/>
            <person name="Meyer T.E."/>
        </authorList>
    </citation>
    <scope>NUCLEOTIDE SEQUENCE [LARGE SCALE GENOMIC DNA]</scope>
    <source>
        <strain evidence="18 19">DSM 6151</strain>
    </source>
</reference>
<dbReference type="InterPro" id="IPR035965">
    <property type="entry name" value="PAS-like_dom_sf"/>
</dbReference>
<proteinExistence type="inferred from homology"/>
<evidence type="ECO:0000256" key="3">
    <source>
        <dbReference type="ARBA" id="ARBA00012438"/>
    </source>
</evidence>
<dbReference type="GO" id="GO:0000155">
    <property type="term" value="F:phosphorelay sensor kinase activity"/>
    <property type="evidence" value="ECO:0007669"/>
    <property type="project" value="InterPro"/>
</dbReference>
<keyword evidence="7" id="KW-0547">Nucleotide-binding</keyword>
<evidence type="ECO:0000256" key="1">
    <source>
        <dbReference type="ARBA" id="ARBA00000085"/>
    </source>
</evidence>
<dbReference type="RefSeq" id="WP_155475524.1">
    <property type="nucleotide sequence ID" value="NZ_WNKU01000004.1"/>
</dbReference>
<evidence type="ECO:0000256" key="7">
    <source>
        <dbReference type="ARBA" id="ARBA00022741"/>
    </source>
</evidence>
<evidence type="ECO:0000256" key="11">
    <source>
        <dbReference type="ARBA" id="ARBA00024867"/>
    </source>
</evidence>
<dbReference type="InterPro" id="IPR001789">
    <property type="entry name" value="Sig_transdc_resp-reg_receiver"/>
</dbReference>
<dbReference type="InterPro" id="IPR005467">
    <property type="entry name" value="His_kinase_dom"/>
</dbReference>
<dbReference type="CDD" id="cd16922">
    <property type="entry name" value="HATPase_EvgS-ArcB-TorS-like"/>
    <property type="match status" value="1"/>
</dbReference>
<evidence type="ECO:0000256" key="9">
    <source>
        <dbReference type="ARBA" id="ARBA00022840"/>
    </source>
</evidence>
<evidence type="ECO:0000256" key="6">
    <source>
        <dbReference type="ARBA" id="ARBA00022679"/>
    </source>
</evidence>
<dbReference type="InterPro" id="IPR003594">
    <property type="entry name" value="HATPase_dom"/>
</dbReference>
<feature type="modified residue" description="4-aspartylphosphate" evidence="15">
    <location>
        <position position="484"/>
    </location>
</feature>
<evidence type="ECO:0000313" key="18">
    <source>
        <dbReference type="EMBL" id="MTV48420.1"/>
    </source>
</evidence>
<dbReference type="SMART" id="SM00388">
    <property type="entry name" value="HisKA"/>
    <property type="match status" value="1"/>
</dbReference>
<dbReference type="AlphaFoldDB" id="A0A6I3SHV7"/>
<name>A0A6I3SHV7_HELMO</name>
<protein>
    <recommendedName>
        <fullName evidence="14">Circadian input-output histidine kinase CikA</fullName>
        <ecNumber evidence="3">2.7.13.3</ecNumber>
    </recommendedName>
    <alternativeName>
        <fullName evidence="13">Sensory/regulatory protein RpfC</fullName>
    </alternativeName>
    <alternativeName>
        <fullName evidence="4">Stage 0 sporulation protein A homolog</fullName>
    </alternativeName>
</protein>
<keyword evidence="10" id="KW-0902">Two-component regulatory system</keyword>
<evidence type="ECO:0000256" key="8">
    <source>
        <dbReference type="ARBA" id="ARBA00022777"/>
    </source>
</evidence>
<dbReference type="SMART" id="SM00387">
    <property type="entry name" value="HATPase_c"/>
    <property type="match status" value="1"/>
</dbReference>
<dbReference type="Pfam" id="PF00512">
    <property type="entry name" value="HisKA"/>
    <property type="match status" value="1"/>
</dbReference>
<dbReference type="PROSITE" id="PS50110">
    <property type="entry name" value="RESPONSE_REGULATORY"/>
    <property type="match status" value="1"/>
</dbReference>
<keyword evidence="8" id="KW-0418">Kinase</keyword>
<dbReference type="OrthoDB" id="9811620at2"/>
<dbReference type="Gene3D" id="1.10.287.130">
    <property type="match status" value="1"/>
</dbReference>
<dbReference type="FunFam" id="1.10.287.130:FF:000002">
    <property type="entry name" value="Two-component osmosensing histidine kinase"/>
    <property type="match status" value="1"/>
</dbReference>
<keyword evidence="19" id="KW-1185">Reference proteome</keyword>
<comment type="caution">
    <text evidence="18">The sequence shown here is derived from an EMBL/GenBank/DDBJ whole genome shotgun (WGS) entry which is preliminary data.</text>
</comment>
<evidence type="ECO:0000256" key="15">
    <source>
        <dbReference type="PROSITE-ProRule" id="PRU00169"/>
    </source>
</evidence>
<dbReference type="FunFam" id="3.30.565.10:FF:000010">
    <property type="entry name" value="Sensor histidine kinase RcsC"/>
    <property type="match status" value="1"/>
</dbReference>
<dbReference type="InterPro" id="IPR004358">
    <property type="entry name" value="Sig_transdc_His_kin-like_C"/>
</dbReference>
<dbReference type="PANTHER" id="PTHR45339">
    <property type="entry name" value="HYBRID SIGNAL TRANSDUCTION HISTIDINE KINASE J"/>
    <property type="match status" value="1"/>
</dbReference>
<dbReference type="PANTHER" id="PTHR45339:SF1">
    <property type="entry name" value="HYBRID SIGNAL TRANSDUCTION HISTIDINE KINASE J"/>
    <property type="match status" value="1"/>
</dbReference>
<dbReference type="Gene3D" id="3.30.450.20">
    <property type="entry name" value="PAS domain"/>
    <property type="match status" value="1"/>
</dbReference>
<dbReference type="EC" id="2.7.13.3" evidence="3"/>
<dbReference type="PROSITE" id="PS50109">
    <property type="entry name" value="HIS_KIN"/>
    <property type="match status" value="1"/>
</dbReference>
<keyword evidence="5 15" id="KW-0597">Phosphoprotein</keyword>
<organism evidence="18 19">
    <name type="scientific">Heliobacterium mobile</name>
    <name type="common">Heliobacillus mobilis</name>
    <dbReference type="NCBI Taxonomy" id="28064"/>
    <lineage>
        <taxon>Bacteria</taxon>
        <taxon>Bacillati</taxon>
        <taxon>Bacillota</taxon>
        <taxon>Clostridia</taxon>
        <taxon>Eubacteriales</taxon>
        <taxon>Heliobacteriaceae</taxon>
        <taxon>Heliobacterium</taxon>
    </lineage>
</organism>
<dbReference type="Pfam" id="PF02518">
    <property type="entry name" value="HATPase_c"/>
    <property type="match status" value="1"/>
</dbReference>
<evidence type="ECO:0000256" key="4">
    <source>
        <dbReference type="ARBA" id="ARBA00018672"/>
    </source>
</evidence>
<evidence type="ECO:0000256" key="14">
    <source>
        <dbReference type="ARBA" id="ARBA00074306"/>
    </source>
</evidence>
<evidence type="ECO:0000256" key="12">
    <source>
        <dbReference type="ARBA" id="ARBA00064003"/>
    </source>
</evidence>
<dbReference type="InterPro" id="IPR036097">
    <property type="entry name" value="HisK_dim/P_sf"/>
</dbReference>
<keyword evidence="9" id="KW-0067">ATP-binding</keyword>
<evidence type="ECO:0000256" key="2">
    <source>
        <dbReference type="ARBA" id="ARBA00006402"/>
    </source>
</evidence>
<evidence type="ECO:0000259" key="17">
    <source>
        <dbReference type="PROSITE" id="PS50110"/>
    </source>
</evidence>
<evidence type="ECO:0000256" key="10">
    <source>
        <dbReference type="ARBA" id="ARBA00023012"/>
    </source>
</evidence>
<comment type="function">
    <text evidence="11">May play the central regulatory role in sporulation. It may be an element of the effector pathway responsible for the activation of sporulation genes in response to nutritional stress. Spo0A may act in concert with spo0H (a sigma factor) to control the expression of some genes that are critical to the sporulation process.</text>
</comment>
<feature type="domain" description="Response regulatory" evidence="17">
    <location>
        <begin position="434"/>
        <end position="553"/>
    </location>
</feature>
<dbReference type="SUPFAM" id="SSF47384">
    <property type="entry name" value="Homodimeric domain of signal transducing histidine kinase"/>
    <property type="match status" value="1"/>
</dbReference>
<accession>A0A6I3SHV7</accession>
<sequence>MQGRRFDNVDGNMKSELDKIARSVVDSLTTQIAILDETGVVIAVNQAWRDFALKNGFDPDDSGVGLNYLAVCEATDGDDASDAARFGAGIRAVMKGQLEEYAQEYPCHSPVEQRWFVGRVTRLSWDGPLRVVVAHEDVTDRVYAGIELKKAKESAEEANRAKSNFLAVMSHEIRTPMNGVLGMVDLMLDTSLTDEQKEFALTIQSSAHLLLTIINDILDFSKIEAGKMPIETVEFDAEWVIQNTSTTLAGKAREKGLQLHTSFEPQIPRILRGDPVRLRQILFNLLDNAIKFTEQGKVELQAQRMAVQSEKVYVRFQVSDTGIGMSKEVIKHLFQPFQQADSSMNRRYGGTGLGLSIAKRLVELMNGTVGVQSEVGKGSTFWFLIPFETMEEALPLVPTKESQVERDDIKAKVKLQDASDSIAADEVSESMKVPILLVEDSPVNRKLTVMQLNKIGFGDVDVCVNGREAVKAASAKPYGVILMDCQMPVMDGFEATKAIRRIEGVMGRYTPIIALTAHAMEGDRERCLQAGMDDYISKPVKLEELRRALGHWSRGETL</sequence>
<dbReference type="Pfam" id="PF00072">
    <property type="entry name" value="Response_reg"/>
    <property type="match status" value="1"/>
</dbReference>
<comment type="catalytic activity">
    <reaction evidence="1">
        <text>ATP + protein L-histidine = ADP + protein N-phospho-L-histidine.</text>
        <dbReference type="EC" id="2.7.13.3"/>
    </reaction>
</comment>
<evidence type="ECO:0000256" key="13">
    <source>
        <dbReference type="ARBA" id="ARBA00068150"/>
    </source>
</evidence>
<dbReference type="Gene3D" id="3.30.565.10">
    <property type="entry name" value="Histidine kinase-like ATPase, C-terminal domain"/>
    <property type="match status" value="1"/>
</dbReference>
<dbReference type="InterPro" id="IPR003661">
    <property type="entry name" value="HisK_dim/P_dom"/>
</dbReference>
<dbReference type="InterPro" id="IPR036890">
    <property type="entry name" value="HATPase_C_sf"/>
</dbReference>
<evidence type="ECO:0000313" key="19">
    <source>
        <dbReference type="Proteomes" id="UP000430670"/>
    </source>
</evidence>
<dbReference type="InterPro" id="IPR011006">
    <property type="entry name" value="CheY-like_superfamily"/>
</dbReference>
<dbReference type="SUPFAM" id="SSF52172">
    <property type="entry name" value="CheY-like"/>
    <property type="match status" value="1"/>
</dbReference>
<dbReference type="GO" id="GO:0005524">
    <property type="term" value="F:ATP binding"/>
    <property type="evidence" value="ECO:0007669"/>
    <property type="project" value="UniProtKB-KW"/>
</dbReference>
<comment type="similarity">
    <text evidence="2">In the N-terminal section; belongs to the phytochrome family.</text>
</comment>
<evidence type="ECO:0000259" key="16">
    <source>
        <dbReference type="PROSITE" id="PS50109"/>
    </source>
</evidence>
<dbReference type="PRINTS" id="PR00344">
    <property type="entry name" value="BCTRLSENSOR"/>
</dbReference>
<comment type="subunit">
    <text evidence="12">At low DSF concentrations, interacts with RpfF.</text>
</comment>
<dbReference type="Proteomes" id="UP000430670">
    <property type="component" value="Unassembled WGS sequence"/>
</dbReference>
<feature type="domain" description="Histidine kinase" evidence="16">
    <location>
        <begin position="168"/>
        <end position="389"/>
    </location>
</feature>
<dbReference type="SUPFAM" id="SSF55785">
    <property type="entry name" value="PYP-like sensor domain (PAS domain)"/>
    <property type="match status" value="1"/>
</dbReference>
<gene>
    <name evidence="18" type="ORF">GJ688_05410</name>
</gene>
<dbReference type="Gene3D" id="3.40.50.2300">
    <property type="match status" value="1"/>
</dbReference>